<dbReference type="UniPathway" id="UPA00909">
    <property type="reaction ID" value="UER00887"/>
</dbReference>
<evidence type="ECO:0000256" key="4">
    <source>
        <dbReference type="ARBA" id="ARBA00022723"/>
    </source>
</evidence>
<dbReference type="PANTHER" id="PTHR39563:SF1">
    <property type="entry name" value="XANTHINE-GUANINE PHOSPHORIBOSYLTRANSFERASE"/>
    <property type="match status" value="1"/>
</dbReference>
<comment type="subcellular location">
    <subcellularLocation>
        <location evidence="8">Cell membrane</location>
        <topology evidence="8">Peripheral membrane protein</topology>
    </subcellularLocation>
</comment>
<comment type="similarity">
    <text evidence="8">Belongs to the purine/pyrimidine phosphoribosyltransferase family. XGPT subfamily.</text>
</comment>
<feature type="binding site" evidence="8">
    <location>
        <position position="138"/>
    </location>
    <ligand>
        <name>guanine</name>
        <dbReference type="ChEBI" id="CHEBI:16235"/>
    </ligand>
</feature>
<evidence type="ECO:0000256" key="5">
    <source>
        <dbReference type="ARBA" id="ARBA00022726"/>
    </source>
</evidence>
<keyword evidence="11" id="KW-1185">Reference proteome</keyword>
<gene>
    <name evidence="8" type="primary">gpt</name>
    <name evidence="10" type="ORF">EDC28_10183</name>
</gene>
<feature type="binding site" evidence="8">
    <location>
        <begin position="137"/>
        <end position="138"/>
    </location>
    <ligand>
        <name>GMP</name>
        <dbReference type="ChEBI" id="CHEBI:58115"/>
    </ligand>
</feature>
<dbReference type="UniPathway" id="UPA00602">
    <property type="reaction ID" value="UER00658"/>
</dbReference>
<dbReference type="NCBIfam" id="NF006613">
    <property type="entry name" value="PRK09177.1"/>
    <property type="match status" value="1"/>
</dbReference>
<dbReference type="GO" id="GO:0006166">
    <property type="term" value="P:purine ribonucleoside salvage"/>
    <property type="evidence" value="ECO:0007669"/>
    <property type="project" value="UniProtKB-KW"/>
</dbReference>
<feature type="binding site" evidence="8">
    <location>
        <position position="69"/>
    </location>
    <ligand>
        <name>5-phospho-alpha-D-ribose 1-diphosphate</name>
        <dbReference type="ChEBI" id="CHEBI:58017"/>
    </ligand>
</feature>
<dbReference type="AlphaFoldDB" id="A0A3N1PUF3"/>
<feature type="binding site" evidence="8">
    <location>
        <position position="95"/>
    </location>
    <ligand>
        <name>xanthine</name>
        <dbReference type="ChEBI" id="CHEBI:17712"/>
    </ligand>
</feature>
<keyword evidence="5 8" id="KW-0660">Purine salvage</keyword>
<dbReference type="HAMAP" id="MF_01903">
    <property type="entry name" value="XGPRT"/>
    <property type="match status" value="1"/>
</dbReference>
<dbReference type="OrthoDB" id="9789690at2"/>
<evidence type="ECO:0000313" key="10">
    <source>
        <dbReference type="EMBL" id="ROQ30397.1"/>
    </source>
</evidence>
<dbReference type="InterPro" id="IPR023747">
    <property type="entry name" value="Xanthine_Guanine_PRibTrfase"/>
</dbReference>
<feature type="binding site" evidence="8">
    <location>
        <position position="69"/>
    </location>
    <ligand>
        <name>GMP</name>
        <dbReference type="ChEBI" id="CHEBI:58115"/>
    </ligand>
</feature>
<dbReference type="GO" id="GO:0032264">
    <property type="term" value="P:IMP salvage"/>
    <property type="evidence" value="ECO:0007669"/>
    <property type="project" value="TreeGrafter"/>
</dbReference>
<dbReference type="Proteomes" id="UP000268033">
    <property type="component" value="Unassembled WGS sequence"/>
</dbReference>
<feature type="binding site" evidence="8">
    <location>
        <position position="95"/>
    </location>
    <ligand>
        <name>guanine</name>
        <dbReference type="ChEBI" id="CHEBI:16235"/>
    </ligand>
</feature>
<comment type="function">
    <text evidence="8">Purine salvage pathway enzyme that catalyzes the transfer of the ribosyl-5-phosphate group from 5-phospho-alpha-D-ribose 1-diphosphate (PRPP) to the N9 position of the 6-oxopurines guanine and xanthine to form the corresponding ribonucleotides GMP (guanosine 5'-monophosphate) and XMP (xanthosine 5'-monophosphate), with the release of PPi. To a lesser extent, also acts on hypoxanthine.</text>
</comment>
<dbReference type="GO" id="GO:0052657">
    <property type="term" value="F:guanine phosphoribosyltransferase activity"/>
    <property type="evidence" value="ECO:0007669"/>
    <property type="project" value="RHEA"/>
</dbReference>
<comment type="catalytic activity">
    <reaction evidence="8">
        <text>XMP + diphosphate = xanthine + 5-phospho-alpha-D-ribose 1-diphosphate</text>
        <dbReference type="Rhea" id="RHEA:10800"/>
        <dbReference type="ChEBI" id="CHEBI:17712"/>
        <dbReference type="ChEBI" id="CHEBI:33019"/>
        <dbReference type="ChEBI" id="CHEBI:57464"/>
        <dbReference type="ChEBI" id="CHEBI:58017"/>
        <dbReference type="EC" id="2.4.2.22"/>
    </reaction>
</comment>
<dbReference type="InterPro" id="IPR029057">
    <property type="entry name" value="PRTase-like"/>
</dbReference>
<feature type="binding site" evidence="8">
    <location>
        <position position="92"/>
    </location>
    <ligand>
        <name>Mg(2+)</name>
        <dbReference type="ChEBI" id="CHEBI:18420"/>
    </ligand>
</feature>
<name>A0A3N1PUF3_9GAMM</name>
<dbReference type="InterPro" id="IPR000836">
    <property type="entry name" value="PRTase_dom"/>
</dbReference>
<feature type="binding site" evidence="8">
    <location>
        <begin position="95"/>
        <end position="99"/>
    </location>
    <ligand>
        <name>GMP</name>
        <dbReference type="ChEBI" id="CHEBI:58115"/>
    </ligand>
</feature>
<proteinExistence type="inferred from homology"/>
<dbReference type="EC" id="2.4.2.22" evidence="8"/>
<dbReference type="EMBL" id="RJUL01000001">
    <property type="protein sequence ID" value="ROQ30397.1"/>
    <property type="molecule type" value="Genomic_DNA"/>
</dbReference>
<evidence type="ECO:0000256" key="7">
    <source>
        <dbReference type="ARBA" id="ARBA00023136"/>
    </source>
</evidence>
<keyword evidence="6 8" id="KW-0460">Magnesium</keyword>
<dbReference type="GO" id="GO:0005829">
    <property type="term" value="C:cytosol"/>
    <property type="evidence" value="ECO:0007669"/>
    <property type="project" value="TreeGrafter"/>
</dbReference>
<dbReference type="RefSeq" id="WP_050657689.1">
    <property type="nucleotide sequence ID" value="NZ_JBLXAC010000014.1"/>
</dbReference>
<dbReference type="CDD" id="cd06223">
    <property type="entry name" value="PRTases_typeI"/>
    <property type="match status" value="1"/>
</dbReference>
<dbReference type="GO" id="GO:0032265">
    <property type="term" value="P:XMP salvage"/>
    <property type="evidence" value="ECO:0007669"/>
    <property type="project" value="UniProtKB-UniRule"/>
</dbReference>
<accession>A0A3N1PUF3</accession>
<dbReference type="Pfam" id="PF00156">
    <property type="entry name" value="Pribosyltran"/>
    <property type="match status" value="1"/>
</dbReference>
<keyword evidence="4 8" id="KW-0479">Metal-binding</keyword>
<dbReference type="GO" id="GO:0032263">
    <property type="term" value="P:GMP salvage"/>
    <property type="evidence" value="ECO:0007669"/>
    <property type="project" value="UniProtKB-UniRule"/>
</dbReference>
<sequence>MTKKYLVTWEAFHQAARELAARQLPAEQWKGIVAVTRGGMAPALVLARELGVHNVDTVCISSYDHDAQRGLNIIKPASEAVGDGEGWLVVDDLVDSGNTARALREMYPKAKLVAVFAKPSGKPLIDQYVIDIAQDTWIEQPWDMGPAFQAPLSGRD</sequence>
<comment type="pathway">
    <text evidence="8">Purine metabolism; XMP biosynthesis via salvage pathway; XMP from xanthine: step 1/1.</text>
</comment>
<evidence type="ECO:0000313" key="11">
    <source>
        <dbReference type="Proteomes" id="UP000268033"/>
    </source>
</evidence>
<dbReference type="Gene3D" id="3.40.50.2020">
    <property type="match status" value="1"/>
</dbReference>
<dbReference type="GO" id="GO:0000310">
    <property type="term" value="F:xanthine phosphoribosyltransferase activity"/>
    <property type="evidence" value="ECO:0007669"/>
    <property type="project" value="UniProtKB-UniRule"/>
</dbReference>
<keyword evidence="7 8" id="KW-0472">Membrane</keyword>
<feature type="binding site" evidence="8">
    <location>
        <begin position="37"/>
        <end position="38"/>
    </location>
    <ligand>
        <name>5-phospho-alpha-D-ribose 1-diphosphate</name>
        <dbReference type="ChEBI" id="CHEBI:58017"/>
    </ligand>
</feature>
<evidence type="ECO:0000256" key="3">
    <source>
        <dbReference type="ARBA" id="ARBA00022679"/>
    </source>
</evidence>
<keyword evidence="3 8" id="KW-0808">Transferase</keyword>
<feature type="binding site" evidence="8">
    <location>
        <begin position="91"/>
        <end position="99"/>
    </location>
    <ligand>
        <name>5-phospho-alpha-D-ribose 1-diphosphate</name>
        <dbReference type="ChEBI" id="CHEBI:58017"/>
    </ligand>
</feature>
<comment type="pathway">
    <text evidence="8">Purine metabolism; GMP biosynthesis via salvage pathway; GMP from guanine: step 1/1.</text>
</comment>
<dbReference type="GO" id="GO:0004422">
    <property type="term" value="F:hypoxanthine phosphoribosyltransferase activity"/>
    <property type="evidence" value="ECO:0007669"/>
    <property type="project" value="RHEA"/>
</dbReference>
<dbReference type="GO" id="GO:0000287">
    <property type="term" value="F:magnesium ion binding"/>
    <property type="evidence" value="ECO:0007669"/>
    <property type="project" value="UniProtKB-UniRule"/>
</dbReference>
<evidence type="ECO:0000256" key="1">
    <source>
        <dbReference type="ARBA" id="ARBA00022475"/>
    </source>
</evidence>
<comment type="caution">
    <text evidence="10">The sequence shown here is derived from an EMBL/GenBank/DDBJ whole genome shotgun (WGS) entry which is preliminary data.</text>
</comment>
<keyword evidence="1 8" id="KW-1003">Cell membrane</keyword>
<dbReference type="STRING" id="584787.GCA_001247655_01674"/>
<comment type="subunit">
    <text evidence="8">Homotetramer.</text>
</comment>
<dbReference type="GO" id="GO:0005886">
    <property type="term" value="C:plasma membrane"/>
    <property type="evidence" value="ECO:0007669"/>
    <property type="project" value="UniProtKB-SubCell"/>
</dbReference>
<organism evidence="10 11">
    <name type="scientific">Gallaecimonas pentaromativorans</name>
    <dbReference type="NCBI Taxonomy" id="584787"/>
    <lineage>
        <taxon>Bacteria</taxon>
        <taxon>Pseudomonadati</taxon>
        <taxon>Pseudomonadota</taxon>
        <taxon>Gammaproteobacteria</taxon>
        <taxon>Enterobacterales</taxon>
        <taxon>Gallaecimonadaceae</taxon>
        <taxon>Gallaecimonas</taxon>
    </lineage>
</organism>
<feature type="binding site" evidence="8">
    <location>
        <position position="138"/>
    </location>
    <ligand>
        <name>xanthine</name>
        <dbReference type="ChEBI" id="CHEBI:17712"/>
    </ligand>
</feature>
<reference evidence="10 11" key="1">
    <citation type="submission" date="2018-11" db="EMBL/GenBank/DDBJ databases">
        <title>Genomic Encyclopedia of Type Strains, Phase IV (KMG-IV): sequencing the most valuable type-strain genomes for metagenomic binning, comparative biology and taxonomic classification.</title>
        <authorList>
            <person name="Goeker M."/>
        </authorList>
    </citation>
    <scope>NUCLEOTIDE SEQUENCE [LARGE SCALE GENOMIC DNA]</scope>
    <source>
        <strain evidence="10 11">DSM 21945</strain>
    </source>
</reference>
<protein>
    <recommendedName>
        <fullName evidence="8">Xanthine-guanine phosphoribosyltransferase</fullName>
        <shortName evidence="8">XGPRT</shortName>
        <ecNumber evidence="8">2.4.2.22</ecNumber>
    </recommendedName>
    <alternativeName>
        <fullName evidence="8">Xanthine phosphoribosyltransferase</fullName>
    </alternativeName>
</protein>
<dbReference type="SUPFAM" id="SSF53271">
    <property type="entry name" value="PRTase-like"/>
    <property type="match status" value="1"/>
</dbReference>
<comment type="catalytic activity">
    <reaction evidence="8">
        <text>GMP + diphosphate = guanine + 5-phospho-alpha-D-ribose 1-diphosphate</text>
        <dbReference type="Rhea" id="RHEA:25424"/>
        <dbReference type="ChEBI" id="CHEBI:16235"/>
        <dbReference type="ChEBI" id="CHEBI:33019"/>
        <dbReference type="ChEBI" id="CHEBI:58017"/>
        <dbReference type="ChEBI" id="CHEBI:58115"/>
    </reaction>
</comment>
<feature type="domain" description="Phosphoribosyltransferase" evidence="9">
    <location>
        <begin position="8"/>
        <end position="148"/>
    </location>
</feature>
<comment type="cofactor">
    <cofactor evidence="8">
        <name>Mg(2+)</name>
        <dbReference type="ChEBI" id="CHEBI:18420"/>
    </cofactor>
</comment>
<evidence type="ECO:0000256" key="6">
    <source>
        <dbReference type="ARBA" id="ARBA00022842"/>
    </source>
</evidence>
<comment type="catalytic activity">
    <reaction evidence="8">
        <text>IMP + diphosphate = hypoxanthine + 5-phospho-alpha-D-ribose 1-diphosphate</text>
        <dbReference type="Rhea" id="RHEA:17973"/>
        <dbReference type="ChEBI" id="CHEBI:17368"/>
        <dbReference type="ChEBI" id="CHEBI:33019"/>
        <dbReference type="ChEBI" id="CHEBI:58017"/>
        <dbReference type="ChEBI" id="CHEBI:58053"/>
    </reaction>
</comment>
<evidence type="ECO:0000256" key="8">
    <source>
        <dbReference type="HAMAP-Rule" id="MF_01903"/>
    </source>
</evidence>
<evidence type="ECO:0000256" key="2">
    <source>
        <dbReference type="ARBA" id="ARBA00022676"/>
    </source>
</evidence>
<dbReference type="PANTHER" id="PTHR39563">
    <property type="entry name" value="XANTHINE PHOSPHORIBOSYLTRANSFERASE"/>
    <property type="match status" value="1"/>
</dbReference>
<keyword evidence="2 8" id="KW-0328">Glycosyltransferase</keyword>
<evidence type="ECO:0000259" key="9">
    <source>
        <dbReference type="Pfam" id="PF00156"/>
    </source>
</evidence>